<dbReference type="Proteomes" id="UP000076842">
    <property type="component" value="Unassembled WGS sequence"/>
</dbReference>
<dbReference type="InParanoid" id="A0A165JPP2"/>
<gene>
    <name evidence="1" type="ORF">CALCODRAFT_277716</name>
</gene>
<organism evidence="1 2">
    <name type="scientific">Calocera cornea HHB12733</name>
    <dbReference type="NCBI Taxonomy" id="1353952"/>
    <lineage>
        <taxon>Eukaryota</taxon>
        <taxon>Fungi</taxon>
        <taxon>Dikarya</taxon>
        <taxon>Basidiomycota</taxon>
        <taxon>Agaricomycotina</taxon>
        <taxon>Dacrymycetes</taxon>
        <taxon>Dacrymycetales</taxon>
        <taxon>Dacrymycetaceae</taxon>
        <taxon>Calocera</taxon>
    </lineage>
</organism>
<evidence type="ECO:0000313" key="2">
    <source>
        <dbReference type="Proteomes" id="UP000076842"/>
    </source>
</evidence>
<accession>A0A165JPP2</accession>
<evidence type="ECO:0000313" key="1">
    <source>
        <dbReference type="EMBL" id="KZT62114.1"/>
    </source>
</evidence>
<keyword evidence="2" id="KW-1185">Reference proteome</keyword>
<proteinExistence type="predicted"/>
<name>A0A165JPP2_9BASI</name>
<dbReference type="EMBL" id="KV423918">
    <property type="protein sequence ID" value="KZT62114.1"/>
    <property type="molecule type" value="Genomic_DNA"/>
</dbReference>
<dbReference type="AlphaFoldDB" id="A0A165JPP2"/>
<protein>
    <submittedName>
        <fullName evidence="1">Uncharacterized protein</fullName>
    </submittedName>
</protein>
<sequence>MVHGPRSVRGASGWKDYQRWPTCAVRTRLPSLVSQSAQQWLCMLSSSPGPRVEGKRSPATVRRKRTRMATGHLMHSSLPKRPPREGILRWRSLFSPRAECRSLPASGPLSQRRRCGGRRAVVLLSGCGKGVIYRARADRPQWFPPVLGERLSGEESAFVALENDWGTTQGGQAHCSRKSAQAYTAVSHSRTSLKSVHYSIIDNNMKTTPPSYMQSANSTVSPQITRKVLVYRLTKNLLLPLGRMVHLR</sequence>
<reference evidence="1 2" key="1">
    <citation type="journal article" date="2016" name="Mol. Biol. Evol.">
        <title>Comparative Genomics of Early-Diverging Mushroom-Forming Fungi Provides Insights into the Origins of Lignocellulose Decay Capabilities.</title>
        <authorList>
            <person name="Nagy L.G."/>
            <person name="Riley R."/>
            <person name="Tritt A."/>
            <person name="Adam C."/>
            <person name="Daum C."/>
            <person name="Floudas D."/>
            <person name="Sun H."/>
            <person name="Yadav J.S."/>
            <person name="Pangilinan J."/>
            <person name="Larsson K.H."/>
            <person name="Matsuura K."/>
            <person name="Barry K."/>
            <person name="Labutti K."/>
            <person name="Kuo R."/>
            <person name="Ohm R.A."/>
            <person name="Bhattacharya S.S."/>
            <person name="Shirouzu T."/>
            <person name="Yoshinaga Y."/>
            <person name="Martin F.M."/>
            <person name="Grigoriev I.V."/>
            <person name="Hibbett D.S."/>
        </authorList>
    </citation>
    <scope>NUCLEOTIDE SEQUENCE [LARGE SCALE GENOMIC DNA]</scope>
    <source>
        <strain evidence="1 2">HHB12733</strain>
    </source>
</reference>